<accession>A0A8T3AY85</accession>
<reference evidence="1" key="1">
    <citation type="journal article" date="2022" name="Front. Genet.">
        <title>Chromosome-Scale Assembly of the Dendrobium nobile Genome Provides Insights Into the Molecular Mechanism of the Biosynthesis of the Medicinal Active Ingredient of Dendrobium.</title>
        <authorList>
            <person name="Xu Q."/>
            <person name="Niu S.-C."/>
            <person name="Li K.-L."/>
            <person name="Zheng P.-J."/>
            <person name="Zhang X.-J."/>
            <person name="Jia Y."/>
            <person name="Liu Y."/>
            <person name="Niu Y.-X."/>
            <person name="Yu L.-H."/>
            <person name="Chen D.-F."/>
            <person name="Zhang G.-Q."/>
        </authorList>
    </citation>
    <scope>NUCLEOTIDE SEQUENCE</scope>
    <source>
        <tissue evidence="1">Leaf</tissue>
    </source>
</reference>
<dbReference type="Proteomes" id="UP000829196">
    <property type="component" value="Unassembled WGS sequence"/>
</dbReference>
<dbReference type="AlphaFoldDB" id="A0A8T3AY85"/>
<organism evidence="1 2">
    <name type="scientific">Dendrobium nobile</name>
    <name type="common">Orchid</name>
    <dbReference type="NCBI Taxonomy" id="94219"/>
    <lineage>
        <taxon>Eukaryota</taxon>
        <taxon>Viridiplantae</taxon>
        <taxon>Streptophyta</taxon>
        <taxon>Embryophyta</taxon>
        <taxon>Tracheophyta</taxon>
        <taxon>Spermatophyta</taxon>
        <taxon>Magnoliopsida</taxon>
        <taxon>Liliopsida</taxon>
        <taxon>Asparagales</taxon>
        <taxon>Orchidaceae</taxon>
        <taxon>Epidendroideae</taxon>
        <taxon>Malaxideae</taxon>
        <taxon>Dendrobiinae</taxon>
        <taxon>Dendrobium</taxon>
    </lineage>
</organism>
<protein>
    <submittedName>
        <fullName evidence="1">Uncharacterized protein</fullName>
    </submittedName>
</protein>
<name>A0A8T3AY85_DENNO</name>
<dbReference type="SMR" id="A0A8T3AY85"/>
<dbReference type="EMBL" id="JAGYWB010000013">
    <property type="protein sequence ID" value="KAI0500994.1"/>
    <property type="molecule type" value="Genomic_DNA"/>
</dbReference>
<gene>
    <name evidence="1" type="ORF">KFK09_019212</name>
</gene>
<evidence type="ECO:0000313" key="1">
    <source>
        <dbReference type="EMBL" id="KAI0500994.1"/>
    </source>
</evidence>
<comment type="caution">
    <text evidence="1">The sequence shown here is derived from an EMBL/GenBank/DDBJ whole genome shotgun (WGS) entry which is preliminary data.</text>
</comment>
<sequence length="92" mass="10147">MDAAGTNLDVVSKIEKFVLQPKIENCIIRCHRATEKSLPWLTLFESAGFKPVQFSNFTGDAGRMPVKEGADQWIQCGEAPGLLFICFGKKGN</sequence>
<proteinExistence type="predicted"/>
<keyword evidence="2" id="KW-1185">Reference proteome</keyword>
<evidence type="ECO:0000313" key="2">
    <source>
        <dbReference type="Proteomes" id="UP000829196"/>
    </source>
</evidence>